<evidence type="ECO:0000313" key="2">
    <source>
        <dbReference type="EMBL" id="VDK32799.1"/>
    </source>
</evidence>
<protein>
    <submittedName>
        <fullName evidence="4">DUF2052 domain-containing protein</fullName>
    </submittedName>
</protein>
<sequence>MLKSGLSLDDTDDPEERKINQEIADWDEKLREFFERRIRDERELSNYIEKRSAWFELLRAHIRQFPQRNSETARNVAREKVLVERAERIYEDDFLSFFDDPYDAGVGTSDCSHSTDQSESDEGRQKLPKRNRTFNGVGEHRKGGSVRRHTTEPKMSEGRCCAEEQDSAVEDEEIRKLPVSFY</sequence>
<organism evidence="4">
    <name type="scientific">Gongylonema pulchrum</name>
    <dbReference type="NCBI Taxonomy" id="637853"/>
    <lineage>
        <taxon>Eukaryota</taxon>
        <taxon>Metazoa</taxon>
        <taxon>Ecdysozoa</taxon>
        <taxon>Nematoda</taxon>
        <taxon>Chromadorea</taxon>
        <taxon>Rhabditida</taxon>
        <taxon>Spirurina</taxon>
        <taxon>Spiruromorpha</taxon>
        <taxon>Spiruroidea</taxon>
        <taxon>Gongylonematidae</taxon>
        <taxon>Gongylonema</taxon>
    </lineage>
</organism>
<proteinExistence type="predicted"/>
<accession>A0A183D0G4</accession>
<feature type="compositionally biased region" description="Acidic residues" evidence="1">
    <location>
        <begin position="163"/>
        <end position="172"/>
    </location>
</feature>
<gene>
    <name evidence="2" type="ORF">GPUH_LOCUS2205</name>
</gene>
<dbReference type="AlphaFoldDB" id="A0A183D0G4"/>
<evidence type="ECO:0000313" key="4">
    <source>
        <dbReference type="WBParaSite" id="GPUH_0000221001-mRNA-1"/>
    </source>
</evidence>
<reference evidence="4" key="1">
    <citation type="submission" date="2016-06" db="UniProtKB">
        <authorList>
            <consortium name="WormBaseParasite"/>
        </authorList>
    </citation>
    <scope>IDENTIFICATION</scope>
</reference>
<dbReference type="WBParaSite" id="GPUH_0000221001-mRNA-1">
    <property type="protein sequence ID" value="GPUH_0000221001-mRNA-1"/>
    <property type="gene ID" value="GPUH_0000221001"/>
</dbReference>
<dbReference type="OrthoDB" id="28045at2759"/>
<reference evidence="2 3" key="2">
    <citation type="submission" date="2018-11" db="EMBL/GenBank/DDBJ databases">
        <authorList>
            <consortium name="Pathogen Informatics"/>
        </authorList>
    </citation>
    <scope>NUCLEOTIDE SEQUENCE [LARGE SCALE GENOMIC DNA]</scope>
</reference>
<dbReference type="EMBL" id="UYRT01003165">
    <property type="protein sequence ID" value="VDK32799.1"/>
    <property type="molecule type" value="Genomic_DNA"/>
</dbReference>
<evidence type="ECO:0000256" key="1">
    <source>
        <dbReference type="SAM" id="MobiDB-lite"/>
    </source>
</evidence>
<evidence type="ECO:0000313" key="3">
    <source>
        <dbReference type="Proteomes" id="UP000271098"/>
    </source>
</evidence>
<feature type="compositionally biased region" description="Basic and acidic residues" evidence="1">
    <location>
        <begin position="149"/>
        <end position="162"/>
    </location>
</feature>
<name>A0A183D0G4_9BILA</name>
<feature type="region of interest" description="Disordered" evidence="1">
    <location>
        <begin position="108"/>
        <end position="172"/>
    </location>
</feature>
<dbReference type="Proteomes" id="UP000271098">
    <property type="component" value="Unassembled WGS sequence"/>
</dbReference>
<keyword evidence="3" id="KW-1185">Reference proteome</keyword>